<dbReference type="AlphaFoldDB" id="A0A0M8ZQG1"/>
<accession>A0A0M8ZQG1</accession>
<name>A0A0M8ZQG1_9HYME</name>
<evidence type="ECO:0000313" key="1">
    <source>
        <dbReference type="EMBL" id="KOX67876.1"/>
    </source>
</evidence>
<keyword evidence="2" id="KW-1185">Reference proteome</keyword>
<reference evidence="1 2" key="1">
    <citation type="submission" date="2015-07" db="EMBL/GenBank/DDBJ databases">
        <title>The genome of Melipona quadrifasciata.</title>
        <authorList>
            <person name="Pan H."/>
            <person name="Kapheim K."/>
        </authorList>
    </citation>
    <scope>NUCLEOTIDE SEQUENCE [LARGE SCALE GENOMIC DNA]</scope>
    <source>
        <strain evidence="1">0111107301</strain>
        <tissue evidence="1">Whole body</tissue>
    </source>
</reference>
<gene>
    <name evidence="1" type="ORF">WN51_06922</name>
</gene>
<sequence length="80" mass="9390">MCTVVYYRIQLDIFKRESLNRLNALRTLYTRVIAKTRSTETAQLNIATIKSNETIEQKLAIPRPANMKQSCVFWTRRIAQ</sequence>
<organism evidence="1 2">
    <name type="scientific">Melipona quadrifasciata</name>
    <dbReference type="NCBI Taxonomy" id="166423"/>
    <lineage>
        <taxon>Eukaryota</taxon>
        <taxon>Metazoa</taxon>
        <taxon>Ecdysozoa</taxon>
        <taxon>Arthropoda</taxon>
        <taxon>Hexapoda</taxon>
        <taxon>Insecta</taxon>
        <taxon>Pterygota</taxon>
        <taxon>Neoptera</taxon>
        <taxon>Endopterygota</taxon>
        <taxon>Hymenoptera</taxon>
        <taxon>Apocrita</taxon>
        <taxon>Aculeata</taxon>
        <taxon>Apoidea</taxon>
        <taxon>Anthophila</taxon>
        <taxon>Apidae</taxon>
        <taxon>Melipona</taxon>
    </lineage>
</organism>
<proteinExistence type="predicted"/>
<protein>
    <submittedName>
        <fullName evidence="1">Uncharacterized protein</fullName>
    </submittedName>
</protein>
<dbReference type="EMBL" id="KQ435969">
    <property type="protein sequence ID" value="KOX67876.1"/>
    <property type="molecule type" value="Genomic_DNA"/>
</dbReference>
<evidence type="ECO:0000313" key="2">
    <source>
        <dbReference type="Proteomes" id="UP000053105"/>
    </source>
</evidence>
<dbReference type="Proteomes" id="UP000053105">
    <property type="component" value="Unassembled WGS sequence"/>
</dbReference>